<dbReference type="EMBL" id="QHJQ01000001">
    <property type="protein sequence ID" value="PXA05575.1"/>
    <property type="molecule type" value="Genomic_DNA"/>
</dbReference>
<evidence type="ECO:0000313" key="2">
    <source>
        <dbReference type="EMBL" id="PXA05575.1"/>
    </source>
</evidence>
<dbReference type="Proteomes" id="UP000247099">
    <property type="component" value="Unassembled WGS sequence"/>
</dbReference>
<protein>
    <submittedName>
        <fullName evidence="2">Uncharacterized protein</fullName>
    </submittedName>
</protein>
<keyword evidence="3" id="KW-1185">Reference proteome</keyword>
<accession>A0A317ZIY0</accession>
<evidence type="ECO:0000256" key="1">
    <source>
        <dbReference type="SAM" id="Phobius"/>
    </source>
</evidence>
<proteinExistence type="predicted"/>
<dbReference type="AlphaFoldDB" id="A0A317ZIY0"/>
<keyword evidence="1" id="KW-0472">Membrane</keyword>
<comment type="caution">
    <text evidence="2">The sequence shown here is derived from an EMBL/GenBank/DDBJ whole genome shotgun (WGS) entry which is preliminary data.</text>
</comment>
<keyword evidence="1" id="KW-1133">Transmembrane helix</keyword>
<sequence length="206" mass="22408">MVVAYFVALVVGIGALYWLVLKNSAEKIAKQYVALADSYGLELNQPEPVMAGFIRPEPSVYGKIKEREISISVPGKGLQNTRQIETVLKLEITDNKFAAQFTGAGLLGSFRQRDSRGMERWKSGNESFDHAVDARTNDGGVLGRLLEGDLQSDIISVLKKGKGSIYIGSGVMAYAELGLIASDACRERFEAVLQLLLRLADALDAP</sequence>
<feature type="transmembrane region" description="Helical" evidence="1">
    <location>
        <begin position="6"/>
        <end position="21"/>
    </location>
</feature>
<dbReference type="OrthoDB" id="196433at2"/>
<gene>
    <name evidence="2" type="ORF">DDZ13_01495</name>
</gene>
<dbReference type="InParanoid" id="A0A317ZIY0"/>
<name>A0A317ZIY0_9BACT</name>
<dbReference type="RefSeq" id="WP_110129654.1">
    <property type="nucleotide sequence ID" value="NZ_QHJQ01000001.1"/>
</dbReference>
<evidence type="ECO:0000313" key="3">
    <source>
        <dbReference type="Proteomes" id="UP000247099"/>
    </source>
</evidence>
<keyword evidence="1" id="KW-0812">Transmembrane</keyword>
<reference evidence="2 3" key="1">
    <citation type="submission" date="2018-05" db="EMBL/GenBank/DDBJ databases">
        <title>Coraliomargarita sinensis sp. nov., isolated from a marine solar saltern.</title>
        <authorList>
            <person name="Zhou L.Y."/>
        </authorList>
    </citation>
    <scope>NUCLEOTIDE SEQUENCE [LARGE SCALE GENOMIC DNA]</scope>
    <source>
        <strain evidence="2 3">WN38</strain>
    </source>
</reference>
<organism evidence="2 3">
    <name type="scientific">Coraliomargarita sinensis</name>
    <dbReference type="NCBI Taxonomy" id="2174842"/>
    <lineage>
        <taxon>Bacteria</taxon>
        <taxon>Pseudomonadati</taxon>
        <taxon>Verrucomicrobiota</taxon>
        <taxon>Opitutia</taxon>
        <taxon>Puniceicoccales</taxon>
        <taxon>Coraliomargaritaceae</taxon>
        <taxon>Coraliomargarita</taxon>
    </lineage>
</organism>